<dbReference type="InterPro" id="IPR036852">
    <property type="entry name" value="Peptidase_S8/S53_dom_sf"/>
</dbReference>
<keyword evidence="2 5" id="KW-0645">Protease</keyword>
<dbReference type="Proteomes" id="UP000683429">
    <property type="component" value="Chromosome"/>
</dbReference>
<dbReference type="SUPFAM" id="SSF52743">
    <property type="entry name" value="Subtilisin-like"/>
    <property type="match status" value="1"/>
</dbReference>
<feature type="active site" description="Charge relay system" evidence="5">
    <location>
        <position position="84"/>
    </location>
</feature>
<proteinExistence type="inferred from homology"/>
<evidence type="ECO:0000313" key="10">
    <source>
        <dbReference type="Proteomes" id="UP000683429"/>
    </source>
</evidence>
<dbReference type="InterPro" id="IPR050131">
    <property type="entry name" value="Peptidase_S8_subtilisin-like"/>
</dbReference>
<keyword evidence="10" id="KW-1185">Reference proteome</keyword>
<evidence type="ECO:0000256" key="2">
    <source>
        <dbReference type="ARBA" id="ARBA00022670"/>
    </source>
</evidence>
<accession>A0A1H8W5A9</accession>
<reference evidence="8 9" key="1">
    <citation type="submission" date="2016-10" db="EMBL/GenBank/DDBJ databases">
        <authorList>
            <person name="de Groot N.N."/>
        </authorList>
    </citation>
    <scope>NUCLEOTIDE SEQUENCE [LARGE SCALE GENOMIC DNA]</scope>
    <source>
        <strain evidence="8 9">CGMCC 1.10238</strain>
    </source>
</reference>
<evidence type="ECO:0000256" key="4">
    <source>
        <dbReference type="ARBA" id="ARBA00022825"/>
    </source>
</evidence>
<dbReference type="PANTHER" id="PTHR43806:SF11">
    <property type="entry name" value="CEREVISIN-RELATED"/>
    <property type="match status" value="1"/>
</dbReference>
<feature type="active site" description="Charge relay system" evidence="5">
    <location>
        <position position="238"/>
    </location>
</feature>
<gene>
    <name evidence="7" type="ORF">KP014_05835</name>
    <name evidence="8" type="ORF">SAMN04487895_1354</name>
</gene>
<protein>
    <submittedName>
        <fullName evidence="7">S8 family serine peptidase</fullName>
    </submittedName>
    <submittedName>
        <fullName evidence="8">Subtilase family protein</fullName>
    </submittedName>
</protein>
<dbReference type="RefSeq" id="WP_036592355.1">
    <property type="nucleotide sequence ID" value="NZ_CP076607.1"/>
</dbReference>
<feature type="domain" description="Peptidase S8/S53" evidence="6">
    <location>
        <begin position="52"/>
        <end position="272"/>
    </location>
</feature>
<comment type="similarity">
    <text evidence="1 5">Belongs to the peptidase S8 family.</text>
</comment>
<dbReference type="STRING" id="1333845.SAMN04487895_1354"/>
<dbReference type="GO" id="GO:0004252">
    <property type="term" value="F:serine-type endopeptidase activity"/>
    <property type="evidence" value="ECO:0007669"/>
    <property type="project" value="UniProtKB-UniRule"/>
</dbReference>
<keyword evidence="3 5" id="KW-0378">Hydrolase</keyword>
<dbReference type="OrthoDB" id="9798386at2"/>
<evidence type="ECO:0000259" key="6">
    <source>
        <dbReference type="Pfam" id="PF00082"/>
    </source>
</evidence>
<evidence type="ECO:0000256" key="5">
    <source>
        <dbReference type="PROSITE-ProRule" id="PRU01240"/>
    </source>
</evidence>
<name>A0A1H8W5A9_9BACL</name>
<dbReference type="PROSITE" id="PS51892">
    <property type="entry name" value="SUBTILASE"/>
    <property type="match status" value="1"/>
</dbReference>
<dbReference type="Proteomes" id="UP000198809">
    <property type="component" value="Unassembled WGS sequence"/>
</dbReference>
<evidence type="ECO:0000256" key="1">
    <source>
        <dbReference type="ARBA" id="ARBA00011073"/>
    </source>
</evidence>
<evidence type="ECO:0000313" key="9">
    <source>
        <dbReference type="Proteomes" id="UP000198809"/>
    </source>
</evidence>
<sequence>MRITLLLIVMCLITIAFPQEKTFVLTSDYNGSQLKMLGTNYLIIPIKSKKIKKIKIGIIDVGITKHPNLNIINLSNSWSEEIGHGSIVSAIIGAKPTKANKYKGLIPGIQMYSYNLEENFTAEKLINGIKAMLKKDVDVISLSVSTKKYNQELKDTIEYAISQNIVFVASAGNSGLEQELYPASYKIPGIISVGSLDNHYNISSYSTFNKNIDLFFPGEDILSIGEGENQISSYSGSSVAVPFITSIVALTKAMYPNLPSSEITKYLYEHTETYMAHWKNTDRLVRILELDQLFKE</sequence>
<dbReference type="Pfam" id="PF00082">
    <property type="entry name" value="Peptidase_S8"/>
    <property type="match status" value="1"/>
</dbReference>
<keyword evidence="4 5" id="KW-0720">Serine protease</keyword>
<evidence type="ECO:0000313" key="7">
    <source>
        <dbReference type="EMBL" id="QWU16735.1"/>
    </source>
</evidence>
<dbReference type="EMBL" id="FODH01000035">
    <property type="protein sequence ID" value="SEP22713.1"/>
    <property type="molecule type" value="Genomic_DNA"/>
</dbReference>
<dbReference type="InterPro" id="IPR000209">
    <property type="entry name" value="Peptidase_S8/S53_dom"/>
</dbReference>
<dbReference type="Gene3D" id="3.40.50.200">
    <property type="entry name" value="Peptidase S8/S53 domain"/>
    <property type="match status" value="1"/>
</dbReference>
<reference evidence="7 10" key="2">
    <citation type="submission" date="2021-06" db="EMBL/GenBank/DDBJ databases">
        <title>Whole genome sequence of Paenibacillus sophorae DSM23020 for comparative genomics.</title>
        <authorList>
            <person name="Kim M.-J."/>
            <person name="Lee G."/>
            <person name="Shin J.-H."/>
        </authorList>
    </citation>
    <scope>NUCLEOTIDE SEQUENCE [LARGE SCALE GENOMIC DNA]</scope>
    <source>
        <strain evidence="7 10">DSM 23020</strain>
    </source>
</reference>
<organism evidence="8 9">
    <name type="scientific">Paenibacillus sophorae</name>
    <dbReference type="NCBI Taxonomy" id="1333845"/>
    <lineage>
        <taxon>Bacteria</taxon>
        <taxon>Bacillati</taxon>
        <taxon>Bacillota</taxon>
        <taxon>Bacilli</taxon>
        <taxon>Bacillales</taxon>
        <taxon>Paenibacillaceae</taxon>
        <taxon>Paenibacillus</taxon>
    </lineage>
</organism>
<evidence type="ECO:0000313" key="8">
    <source>
        <dbReference type="EMBL" id="SEP22713.1"/>
    </source>
</evidence>
<dbReference type="EMBL" id="CP076607">
    <property type="protein sequence ID" value="QWU16735.1"/>
    <property type="molecule type" value="Genomic_DNA"/>
</dbReference>
<feature type="active site" description="Charge relay system" evidence="5">
    <location>
        <position position="60"/>
    </location>
</feature>
<evidence type="ECO:0000256" key="3">
    <source>
        <dbReference type="ARBA" id="ARBA00022801"/>
    </source>
</evidence>
<dbReference type="AlphaFoldDB" id="A0A1H8W5A9"/>
<dbReference type="GO" id="GO:0006508">
    <property type="term" value="P:proteolysis"/>
    <property type="evidence" value="ECO:0007669"/>
    <property type="project" value="UniProtKB-KW"/>
</dbReference>
<dbReference type="PANTHER" id="PTHR43806">
    <property type="entry name" value="PEPTIDASE S8"/>
    <property type="match status" value="1"/>
</dbReference>